<protein>
    <submittedName>
        <fullName evidence="1">Uncharacterized protein</fullName>
    </submittedName>
</protein>
<gene>
    <name evidence="1" type="ORF">CTRU02_208945</name>
</gene>
<name>A0ACC3YXP7_COLTU</name>
<dbReference type="Proteomes" id="UP000805649">
    <property type="component" value="Unassembled WGS sequence"/>
</dbReference>
<dbReference type="EMBL" id="VUJX02000005">
    <property type="protein sequence ID" value="KAL0936730.1"/>
    <property type="molecule type" value="Genomic_DNA"/>
</dbReference>
<sequence length="197" mass="22534">MCTQIENRYDDKVEVDSAKKLISLSRLNLRSDPDDPELEDASFDHLRRIHADNISTGKALRDVNWELCSIFFVIDKEMLADAATCDFWIKRVEVNCTPPKIDGRGGHTLAYPPRWSYVANSKMQPQRIPDAGSCFVTVCEPEQTIVDYYTLSRYFRPLKQSWVTKTENNARDVLTDEGLPLMNLLALKVDLPFTQSS</sequence>
<comment type="caution">
    <text evidence="1">The sequence shown here is derived from an EMBL/GenBank/DDBJ whole genome shotgun (WGS) entry which is preliminary data.</text>
</comment>
<accession>A0ACC3YXP7</accession>
<keyword evidence="2" id="KW-1185">Reference proteome</keyword>
<evidence type="ECO:0000313" key="1">
    <source>
        <dbReference type="EMBL" id="KAL0936730.1"/>
    </source>
</evidence>
<reference evidence="1 2" key="1">
    <citation type="journal article" date="2020" name="Phytopathology">
        <title>Genome Sequence Resources of Colletotrichum truncatum, C. plurivorum, C. musicola, and C. sojae: Four Species Pathogenic to Soybean (Glycine max).</title>
        <authorList>
            <person name="Rogerio F."/>
            <person name="Boufleur T.R."/>
            <person name="Ciampi-Guillardi M."/>
            <person name="Sukno S.A."/>
            <person name="Thon M.R."/>
            <person name="Massola Junior N.S."/>
            <person name="Baroncelli R."/>
        </authorList>
    </citation>
    <scope>NUCLEOTIDE SEQUENCE [LARGE SCALE GENOMIC DNA]</scope>
    <source>
        <strain evidence="1 2">CMES1059</strain>
    </source>
</reference>
<evidence type="ECO:0000313" key="2">
    <source>
        <dbReference type="Proteomes" id="UP000805649"/>
    </source>
</evidence>
<organism evidence="1 2">
    <name type="scientific">Colletotrichum truncatum</name>
    <name type="common">Anthracnose fungus</name>
    <name type="synonym">Colletotrichum capsici</name>
    <dbReference type="NCBI Taxonomy" id="5467"/>
    <lineage>
        <taxon>Eukaryota</taxon>
        <taxon>Fungi</taxon>
        <taxon>Dikarya</taxon>
        <taxon>Ascomycota</taxon>
        <taxon>Pezizomycotina</taxon>
        <taxon>Sordariomycetes</taxon>
        <taxon>Hypocreomycetidae</taxon>
        <taxon>Glomerellales</taxon>
        <taxon>Glomerellaceae</taxon>
        <taxon>Colletotrichum</taxon>
        <taxon>Colletotrichum truncatum species complex</taxon>
    </lineage>
</organism>
<proteinExistence type="predicted"/>